<dbReference type="Proteomes" id="UP000638313">
    <property type="component" value="Unassembled WGS sequence"/>
</dbReference>
<dbReference type="GO" id="GO:0004519">
    <property type="term" value="F:endonuclease activity"/>
    <property type="evidence" value="ECO:0007669"/>
    <property type="project" value="UniProtKB-KW"/>
</dbReference>
<protein>
    <submittedName>
        <fullName evidence="2">HNH endonuclease</fullName>
    </submittedName>
</protein>
<keyword evidence="2" id="KW-0255">Endonuclease</keyword>
<gene>
    <name evidence="2" type="ORF">GCM10010218_19630</name>
</gene>
<dbReference type="Pfam" id="PF01844">
    <property type="entry name" value="HNH"/>
    <property type="match status" value="1"/>
</dbReference>
<dbReference type="GO" id="GO:0003676">
    <property type="term" value="F:nucleic acid binding"/>
    <property type="evidence" value="ECO:0007669"/>
    <property type="project" value="InterPro"/>
</dbReference>
<dbReference type="InterPro" id="IPR052892">
    <property type="entry name" value="NA-targeting_endonuclease"/>
</dbReference>
<comment type="caution">
    <text evidence="2">The sequence shown here is derived from an EMBL/GenBank/DDBJ whole genome shotgun (WGS) entry which is preliminary data.</text>
</comment>
<keyword evidence="2" id="KW-0378">Hydrolase</keyword>
<keyword evidence="2" id="KW-0540">Nuclease</keyword>
<organism evidence="2 3">
    <name type="scientific">Streptomyces mashuensis</name>
    <dbReference type="NCBI Taxonomy" id="33904"/>
    <lineage>
        <taxon>Bacteria</taxon>
        <taxon>Bacillati</taxon>
        <taxon>Actinomycetota</taxon>
        <taxon>Actinomycetes</taxon>
        <taxon>Kitasatosporales</taxon>
        <taxon>Streptomycetaceae</taxon>
        <taxon>Streptomyces</taxon>
    </lineage>
</organism>
<evidence type="ECO:0000313" key="3">
    <source>
        <dbReference type="Proteomes" id="UP000638313"/>
    </source>
</evidence>
<keyword evidence="3" id="KW-1185">Reference proteome</keyword>
<dbReference type="Gene3D" id="1.10.30.50">
    <property type="match status" value="1"/>
</dbReference>
<feature type="domain" description="HNH nuclease" evidence="1">
    <location>
        <begin position="40"/>
        <end position="90"/>
    </location>
</feature>
<dbReference type="AlphaFoldDB" id="A0A919B2I2"/>
<sequence>MAGCISVAQHTGRCASHRRPHNWNTCVSARNRNRPGDAASRRSRALARDRFTCQGCGSRQQLEVDHILPVARGGTWALENLRTLCRPCHRTKTYEDRTG</sequence>
<accession>A0A919B2I2</accession>
<dbReference type="SMART" id="SM00507">
    <property type="entry name" value="HNHc"/>
    <property type="match status" value="1"/>
</dbReference>
<proteinExistence type="predicted"/>
<dbReference type="InterPro" id="IPR002711">
    <property type="entry name" value="HNH"/>
</dbReference>
<dbReference type="PANTHER" id="PTHR33877">
    <property type="entry name" value="SLL1193 PROTEIN"/>
    <property type="match status" value="1"/>
</dbReference>
<dbReference type="GO" id="GO:0008270">
    <property type="term" value="F:zinc ion binding"/>
    <property type="evidence" value="ECO:0007669"/>
    <property type="project" value="InterPro"/>
</dbReference>
<name>A0A919B2I2_9ACTN</name>
<evidence type="ECO:0000313" key="2">
    <source>
        <dbReference type="EMBL" id="GHF38555.1"/>
    </source>
</evidence>
<dbReference type="EMBL" id="BNBD01000003">
    <property type="protein sequence ID" value="GHF38555.1"/>
    <property type="molecule type" value="Genomic_DNA"/>
</dbReference>
<dbReference type="PANTHER" id="PTHR33877:SF2">
    <property type="entry name" value="OS07G0170200 PROTEIN"/>
    <property type="match status" value="1"/>
</dbReference>
<dbReference type="CDD" id="cd00085">
    <property type="entry name" value="HNHc"/>
    <property type="match status" value="1"/>
</dbReference>
<dbReference type="InterPro" id="IPR003615">
    <property type="entry name" value="HNH_nuc"/>
</dbReference>
<reference evidence="2" key="2">
    <citation type="submission" date="2020-09" db="EMBL/GenBank/DDBJ databases">
        <authorList>
            <person name="Sun Q."/>
            <person name="Ohkuma M."/>
        </authorList>
    </citation>
    <scope>NUCLEOTIDE SEQUENCE</scope>
    <source>
        <strain evidence="2">JCM 4059</strain>
    </source>
</reference>
<evidence type="ECO:0000259" key="1">
    <source>
        <dbReference type="SMART" id="SM00507"/>
    </source>
</evidence>
<reference evidence="2" key="1">
    <citation type="journal article" date="2014" name="Int. J. Syst. Evol. Microbiol.">
        <title>Complete genome sequence of Corynebacterium casei LMG S-19264T (=DSM 44701T), isolated from a smear-ripened cheese.</title>
        <authorList>
            <consortium name="US DOE Joint Genome Institute (JGI-PGF)"/>
            <person name="Walter F."/>
            <person name="Albersmeier A."/>
            <person name="Kalinowski J."/>
            <person name="Ruckert C."/>
        </authorList>
    </citation>
    <scope>NUCLEOTIDE SEQUENCE</scope>
    <source>
        <strain evidence="2">JCM 4059</strain>
    </source>
</reference>